<sequence length="273" mass="30942">MSTIGLALKVYSVVPCKNILIPIHTPEHALIAVERAFELYPFADTTLYLSGTGCVQRKWSLLKWRKTVTAVPDHAMINKLAAKIRSVYPGSRVLVETPADEQPDETYYWQLITRHNIDLVLLVKGETENMLPSYASFPVPVLVITPGCLNHPIRSILLPVHGFVPETQVHASLMFAKKFNAQIYLVTILGSDETHSKQHVDAFYLTYKLLMEYGHTPYYKILQGSHDTEMILRYADQVKADLLLTSLERKRSVTDLLHPLSALQVLMLKPHIK</sequence>
<dbReference type="AlphaFoldDB" id="A0A8X8I7Y6"/>
<dbReference type="SUPFAM" id="SSF52402">
    <property type="entry name" value="Adenine nucleotide alpha hydrolases-like"/>
    <property type="match status" value="1"/>
</dbReference>
<proteinExistence type="predicted"/>
<dbReference type="EMBL" id="FNNO01000001">
    <property type="protein sequence ID" value="SDW03016.1"/>
    <property type="molecule type" value="Genomic_DNA"/>
</dbReference>
<evidence type="ECO:0000313" key="2">
    <source>
        <dbReference type="Proteomes" id="UP000198711"/>
    </source>
</evidence>
<keyword evidence="2" id="KW-1185">Reference proteome</keyword>
<protein>
    <recommendedName>
        <fullName evidence="3">Universal stress protein family protein</fullName>
    </recommendedName>
</protein>
<name>A0A8X8I7Y6_9BACT</name>
<accession>A0A8X8I7Y6</accession>
<dbReference type="Proteomes" id="UP000198711">
    <property type="component" value="Unassembled WGS sequence"/>
</dbReference>
<evidence type="ECO:0000313" key="1">
    <source>
        <dbReference type="EMBL" id="SDW03016.1"/>
    </source>
</evidence>
<dbReference type="RefSeq" id="WP_092721259.1">
    <property type="nucleotide sequence ID" value="NZ_FNNO01000001.1"/>
</dbReference>
<comment type="caution">
    <text evidence="1">The sequence shown here is derived from an EMBL/GenBank/DDBJ whole genome shotgun (WGS) entry which is preliminary data.</text>
</comment>
<evidence type="ECO:0008006" key="3">
    <source>
        <dbReference type="Google" id="ProtNLM"/>
    </source>
</evidence>
<gene>
    <name evidence="1" type="ORF">SAMN05444410_10161</name>
</gene>
<organism evidence="1 2">
    <name type="scientific">Hydrobacter penzbergensis</name>
    <dbReference type="NCBI Taxonomy" id="1235997"/>
    <lineage>
        <taxon>Bacteria</taxon>
        <taxon>Pseudomonadati</taxon>
        <taxon>Bacteroidota</taxon>
        <taxon>Chitinophagia</taxon>
        <taxon>Chitinophagales</taxon>
        <taxon>Chitinophagaceae</taxon>
        <taxon>Hydrobacter</taxon>
    </lineage>
</organism>
<reference evidence="1 2" key="1">
    <citation type="submission" date="2016-10" db="EMBL/GenBank/DDBJ databases">
        <authorList>
            <person name="Varghese N."/>
            <person name="Submissions S."/>
        </authorList>
    </citation>
    <scope>NUCLEOTIDE SEQUENCE [LARGE SCALE GENOMIC DNA]</scope>
    <source>
        <strain evidence="1 2">DSM 25353</strain>
    </source>
</reference>